<evidence type="ECO:0000313" key="1">
    <source>
        <dbReference type="EMBL" id="BBG25725.1"/>
    </source>
</evidence>
<name>A0A510DZQ9_9CREN</name>
<proteinExistence type="predicted"/>
<gene>
    <name evidence="1" type="ORF">IC007_0230</name>
</gene>
<evidence type="ECO:0000313" key="2">
    <source>
        <dbReference type="Proteomes" id="UP000325030"/>
    </source>
</evidence>
<protein>
    <submittedName>
        <fullName evidence="1">Uncharacterized protein</fullName>
    </submittedName>
</protein>
<sequence>MTVKINTKRNLDAQMMNSPKSLTLVLTVYSKESVIGEYSLLR</sequence>
<dbReference type="EMBL" id="AP018930">
    <property type="protein sequence ID" value="BBG25725.1"/>
    <property type="molecule type" value="Genomic_DNA"/>
</dbReference>
<organism evidence="1 2">
    <name type="scientific">Sulfuracidifex tepidarius</name>
    <dbReference type="NCBI Taxonomy" id="1294262"/>
    <lineage>
        <taxon>Archaea</taxon>
        <taxon>Thermoproteota</taxon>
        <taxon>Thermoprotei</taxon>
        <taxon>Sulfolobales</taxon>
        <taxon>Sulfolobaceae</taxon>
        <taxon>Sulfuracidifex</taxon>
    </lineage>
</organism>
<reference evidence="2" key="1">
    <citation type="submission" date="2018-09" db="EMBL/GenBank/DDBJ databases">
        <title>Complete Genome Sequencing of Sulfolobus sp. JCM 16834.</title>
        <authorList>
            <person name="Kato S."/>
            <person name="Itoh T."/>
            <person name="Ohkuma M."/>
        </authorList>
    </citation>
    <scope>NUCLEOTIDE SEQUENCE [LARGE SCALE GENOMIC DNA]</scope>
    <source>
        <strain evidence="2">IC-007</strain>
    </source>
</reference>
<dbReference type="Proteomes" id="UP000325030">
    <property type="component" value="Chromosome"/>
</dbReference>
<accession>A0A510DZQ9</accession>
<dbReference type="AlphaFoldDB" id="A0A510DZQ9"/>